<evidence type="ECO:0000313" key="2">
    <source>
        <dbReference type="Proteomes" id="UP001153365"/>
    </source>
</evidence>
<dbReference type="AlphaFoldDB" id="A0AAV0BG22"/>
<organism evidence="1 2">
    <name type="scientific">Phakopsora pachyrhizi</name>
    <name type="common">Asian soybean rust disease fungus</name>
    <dbReference type="NCBI Taxonomy" id="170000"/>
    <lineage>
        <taxon>Eukaryota</taxon>
        <taxon>Fungi</taxon>
        <taxon>Dikarya</taxon>
        <taxon>Basidiomycota</taxon>
        <taxon>Pucciniomycotina</taxon>
        <taxon>Pucciniomycetes</taxon>
        <taxon>Pucciniales</taxon>
        <taxon>Phakopsoraceae</taxon>
        <taxon>Phakopsora</taxon>
    </lineage>
</organism>
<sequence>MSKNKALDEVQIKRLNNKLCKAYDLLAKAHLEREHFKLAGELYRDSLKVKESASMGSFVARLSGSLTASIENIKRATKLMGGCLEYLKWKKDCSGPLMKIYRLIKNNSIITYNLSLPSNLDSLSVVRKKLQEFGQAEEDCNKKVAVKLFGDGQNLDAVNRRGEQTLDELNKLLRKAMATVKRAGEIVQLGKVVGGESQEIYALVLVDGVWRYGYDQQWQEMGKRKHSCEGRSGIEVGSVIGLERNCK</sequence>
<proteinExistence type="predicted"/>
<gene>
    <name evidence="1" type="ORF">PPACK8108_LOCUS20717</name>
</gene>
<dbReference type="EMBL" id="CALTRL010005772">
    <property type="protein sequence ID" value="CAH7686110.1"/>
    <property type="molecule type" value="Genomic_DNA"/>
</dbReference>
<protein>
    <submittedName>
        <fullName evidence="1">Uncharacterized protein</fullName>
    </submittedName>
</protein>
<accession>A0AAV0BG22</accession>
<keyword evidence="2" id="KW-1185">Reference proteome</keyword>
<comment type="caution">
    <text evidence="1">The sequence shown here is derived from an EMBL/GenBank/DDBJ whole genome shotgun (WGS) entry which is preliminary data.</text>
</comment>
<reference evidence="1" key="1">
    <citation type="submission" date="2022-06" db="EMBL/GenBank/DDBJ databases">
        <authorList>
            <consortium name="SYNGENTA / RWTH Aachen University"/>
        </authorList>
    </citation>
    <scope>NUCLEOTIDE SEQUENCE</scope>
</reference>
<dbReference type="Proteomes" id="UP001153365">
    <property type="component" value="Unassembled WGS sequence"/>
</dbReference>
<evidence type="ECO:0000313" key="1">
    <source>
        <dbReference type="EMBL" id="CAH7686110.1"/>
    </source>
</evidence>
<name>A0AAV0BG22_PHAPC</name>